<sequence length="108" mass="11282">MGAQVGSGQAWIGAREATPVVQKENSDRLGSSRLCPDGCRHPAGCHREGPLISLAEEATGATDTVALLRLCKAAGVYVITLLSGRPNHQRIVLLPAENDLERTGVAGP</sequence>
<gene>
    <name evidence="1" type="ORF">SGFS_009060</name>
</gene>
<dbReference type="Proteomes" id="UP001321542">
    <property type="component" value="Chromosome"/>
</dbReference>
<evidence type="ECO:0000313" key="2">
    <source>
        <dbReference type="Proteomes" id="UP001321542"/>
    </source>
</evidence>
<keyword evidence="2" id="KW-1185">Reference proteome</keyword>
<dbReference type="EMBL" id="AP018448">
    <property type="protein sequence ID" value="BBC29612.1"/>
    <property type="molecule type" value="Genomic_DNA"/>
</dbReference>
<protein>
    <submittedName>
        <fullName evidence="1">Uncharacterized protein</fullName>
    </submittedName>
</protein>
<name>A0ABN5VA50_9ACTN</name>
<accession>A0ABN5VA50</accession>
<evidence type="ECO:0000313" key="1">
    <source>
        <dbReference type="EMBL" id="BBC29612.1"/>
    </source>
</evidence>
<organism evidence="1 2">
    <name type="scientific">Streptomyces graminofaciens</name>
    <dbReference type="NCBI Taxonomy" id="68212"/>
    <lineage>
        <taxon>Bacteria</taxon>
        <taxon>Bacillati</taxon>
        <taxon>Actinomycetota</taxon>
        <taxon>Actinomycetes</taxon>
        <taxon>Kitasatosporales</taxon>
        <taxon>Streptomycetaceae</taxon>
        <taxon>Streptomyces</taxon>
    </lineage>
</organism>
<reference evidence="1 2" key="2">
    <citation type="journal article" date="2023" name="ChemBioChem">
        <title>Acyltransferase Domain Exchange between Two Independent Type I Polyketide Synthases in the Same Producer Strain of Macrolide Antibiotics.</title>
        <authorList>
            <person name="Kudo F."/>
            <person name="Kishikawa K."/>
            <person name="Tsuboi K."/>
            <person name="Kido T."/>
            <person name="Usui T."/>
            <person name="Hashimoto J."/>
            <person name="Shin-Ya K."/>
            <person name="Miyanaga A."/>
            <person name="Eguchi T."/>
        </authorList>
    </citation>
    <scope>NUCLEOTIDE SEQUENCE [LARGE SCALE GENOMIC DNA]</scope>
    <source>
        <strain evidence="1 2">A-8890</strain>
    </source>
</reference>
<proteinExistence type="predicted"/>
<reference evidence="1 2" key="1">
    <citation type="journal article" date="2010" name="ChemBioChem">
        <title>Cloning and characterization of the biosynthetic gene cluster of 16-membered macrolide antibiotic FD-891: involvement of a dual functional cytochrome P450 monooxygenase catalyzing epoxidation and hydroxylation.</title>
        <authorList>
            <person name="Kudo F."/>
            <person name="Motegi A."/>
            <person name="Mizoue K."/>
            <person name="Eguchi T."/>
        </authorList>
    </citation>
    <scope>NUCLEOTIDE SEQUENCE [LARGE SCALE GENOMIC DNA]</scope>
    <source>
        <strain evidence="1 2">A-8890</strain>
    </source>
</reference>